<dbReference type="GO" id="GO:0001682">
    <property type="term" value="P:tRNA 5'-leader removal"/>
    <property type="evidence" value="ECO:0007669"/>
    <property type="project" value="UniProtKB-UniRule"/>
</dbReference>
<dbReference type="Gene3D" id="3.30.230.10">
    <property type="match status" value="1"/>
</dbReference>
<gene>
    <name evidence="7 9" type="primary">rnpA</name>
    <name evidence="9" type="ORF">IAD46_00785</name>
</gene>
<comment type="catalytic activity">
    <reaction evidence="7">
        <text>Endonucleolytic cleavage of RNA, removing 5'-extranucleotides from tRNA precursor.</text>
        <dbReference type="EC" id="3.1.26.5"/>
    </reaction>
</comment>
<dbReference type="EMBL" id="DVLF01000028">
    <property type="protein sequence ID" value="HIT49539.1"/>
    <property type="molecule type" value="Genomic_DNA"/>
</dbReference>
<keyword evidence="3 7" id="KW-0540">Nuclease</keyword>
<evidence type="ECO:0000256" key="1">
    <source>
        <dbReference type="ARBA" id="ARBA00002663"/>
    </source>
</evidence>
<evidence type="ECO:0000256" key="3">
    <source>
        <dbReference type="ARBA" id="ARBA00022722"/>
    </source>
</evidence>
<dbReference type="AlphaFoldDB" id="A0A9D1GPN8"/>
<dbReference type="NCBIfam" id="TIGR00188">
    <property type="entry name" value="rnpA"/>
    <property type="match status" value="1"/>
</dbReference>
<dbReference type="GO" id="GO:0000049">
    <property type="term" value="F:tRNA binding"/>
    <property type="evidence" value="ECO:0007669"/>
    <property type="project" value="UniProtKB-UniRule"/>
</dbReference>
<sequence>MKKAYRVKKSQEIEQILKEKKYRSSTAFSIYQKKQTETIHFRYAISVGKKLGNAVERNRLKRQIRAIVRELKIIDSVDLFIIVRKGVIGLSYETMKQEIVMLLKKQKLIVKGANDDAIHL</sequence>
<comment type="caution">
    <text evidence="9">The sequence shown here is derived from an EMBL/GenBank/DDBJ whole genome shotgun (WGS) entry which is preliminary data.</text>
</comment>
<evidence type="ECO:0000256" key="8">
    <source>
        <dbReference type="NCBIfam" id="TIGR00188"/>
    </source>
</evidence>
<reference evidence="9" key="2">
    <citation type="journal article" date="2021" name="PeerJ">
        <title>Extensive microbial diversity within the chicken gut microbiome revealed by metagenomics and culture.</title>
        <authorList>
            <person name="Gilroy R."/>
            <person name="Ravi A."/>
            <person name="Getino M."/>
            <person name="Pursley I."/>
            <person name="Horton D.L."/>
            <person name="Alikhan N.F."/>
            <person name="Baker D."/>
            <person name="Gharbi K."/>
            <person name="Hall N."/>
            <person name="Watson M."/>
            <person name="Adriaenssens E.M."/>
            <person name="Foster-Nyarko E."/>
            <person name="Jarju S."/>
            <person name="Secka A."/>
            <person name="Antonio M."/>
            <person name="Oren A."/>
            <person name="Chaudhuri R.R."/>
            <person name="La Ragione R."/>
            <person name="Hildebrand F."/>
            <person name="Pallen M.J."/>
        </authorList>
    </citation>
    <scope>NUCLEOTIDE SEQUENCE</scope>
    <source>
        <strain evidence="9">ChiW17-6978</strain>
    </source>
</reference>
<evidence type="ECO:0000256" key="4">
    <source>
        <dbReference type="ARBA" id="ARBA00022759"/>
    </source>
</evidence>
<reference evidence="9" key="1">
    <citation type="submission" date="2020-10" db="EMBL/GenBank/DDBJ databases">
        <authorList>
            <person name="Gilroy R."/>
        </authorList>
    </citation>
    <scope>NUCLEOTIDE SEQUENCE</scope>
    <source>
        <strain evidence="9">ChiW17-6978</strain>
    </source>
</reference>
<proteinExistence type="inferred from homology"/>
<keyword evidence="5 7" id="KW-0378">Hydrolase</keyword>
<dbReference type="Pfam" id="PF00825">
    <property type="entry name" value="Ribonuclease_P"/>
    <property type="match status" value="1"/>
</dbReference>
<dbReference type="GO" id="GO:0030677">
    <property type="term" value="C:ribonuclease P complex"/>
    <property type="evidence" value="ECO:0007669"/>
    <property type="project" value="TreeGrafter"/>
</dbReference>
<dbReference type="EC" id="3.1.26.5" evidence="7 8"/>
<evidence type="ECO:0000256" key="2">
    <source>
        <dbReference type="ARBA" id="ARBA00022694"/>
    </source>
</evidence>
<dbReference type="InterPro" id="IPR020568">
    <property type="entry name" value="Ribosomal_Su5_D2-typ_SF"/>
</dbReference>
<keyword evidence="4 7" id="KW-0255">Endonuclease</keyword>
<comment type="function">
    <text evidence="1 7">RNaseP catalyzes the removal of the 5'-leader sequence from pre-tRNA to produce the mature 5'-terminus. It can also cleave other RNA substrates such as 4.5S RNA. The protein component plays an auxiliary but essential role in vivo by binding to the 5'-leader sequence and broadening the substrate specificity of the ribozyme.</text>
</comment>
<keyword evidence="2 7" id="KW-0819">tRNA processing</keyword>
<accession>A0A9D1GPN8</accession>
<evidence type="ECO:0000256" key="7">
    <source>
        <dbReference type="HAMAP-Rule" id="MF_00227"/>
    </source>
</evidence>
<dbReference type="InterPro" id="IPR014721">
    <property type="entry name" value="Ribsml_uS5_D2-typ_fold_subgr"/>
</dbReference>
<evidence type="ECO:0000256" key="5">
    <source>
        <dbReference type="ARBA" id="ARBA00022801"/>
    </source>
</evidence>
<dbReference type="SUPFAM" id="SSF54211">
    <property type="entry name" value="Ribosomal protein S5 domain 2-like"/>
    <property type="match status" value="1"/>
</dbReference>
<dbReference type="InterPro" id="IPR020539">
    <property type="entry name" value="RNase_P_CS"/>
</dbReference>
<comment type="similarity">
    <text evidence="7">Belongs to the RnpA family.</text>
</comment>
<dbReference type="PANTHER" id="PTHR33992">
    <property type="entry name" value="RIBONUCLEASE P PROTEIN COMPONENT"/>
    <property type="match status" value="1"/>
</dbReference>
<dbReference type="InterPro" id="IPR000100">
    <property type="entry name" value="RNase_P"/>
</dbReference>
<evidence type="ECO:0000256" key="6">
    <source>
        <dbReference type="ARBA" id="ARBA00022884"/>
    </source>
</evidence>
<dbReference type="PROSITE" id="PS00648">
    <property type="entry name" value="RIBONUCLEASE_P"/>
    <property type="match status" value="1"/>
</dbReference>
<dbReference type="Proteomes" id="UP000886758">
    <property type="component" value="Unassembled WGS sequence"/>
</dbReference>
<comment type="subunit">
    <text evidence="7">Consists of a catalytic RNA component (M1 or rnpB) and a protein subunit.</text>
</comment>
<evidence type="ECO:0000313" key="10">
    <source>
        <dbReference type="Proteomes" id="UP000886758"/>
    </source>
</evidence>
<protein>
    <recommendedName>
        <fullName evidence="7 8">Ribonuclease P protein component</fullName>
        <shortName evidence="7">RNase P protein</shortName>
        <shortName evidence="7">RNaseP protein</shortName>
        <ecNumber evidence="7 8">3.1.26.5</ecNumber>
    </recommendedName>
    <alternativeName>
        <fullName evidence="7">Protein C5</fullName>
    </alternativeName>
</protein>
<dbReference type="GO" id="GO:0004526">
    <property type="term" value="F:ribonuclease P activity"/>
    <property type="evidence" value="ECO:0007669"/>
    <property type="project" value="UniProtKB-UniRule"/>
</dbReference>
<dbReference type="PANTHER" id="PTHR33992:SF1">
    <property type="entry name" value="RIBONUCLEASE P PROTEIN COMPONENT"/>
    <property type="match status" value="1"/>
</dbReference>
<name>A0A9D1GPN8_9MOLU</name>
<organism evidence="9 10">
    <name type="scientific">Candidatus Pelethenecus faecipullorum</name>
    <dbReference type="NCBI Taxonomy" id="2840900"/>
    <lineage>
        <taxon>Bacteria</taxon>
        <taxon>Bacillati</taxon>
        <taxon>Mycoplasmatota</taxon>
        <taxon>Mollicutes</taxon>
        <taxon>Candidatus Pelethenecus</taxon>
    </lineage>
</organism>
<keyword evidence="6 7" id="KW-0694">RNA-binding</keyword>
<dbReference type="HAMAP" id="MF_00227">
    <property type="entry name" value="RNase_P"/>
    <property type="match status" value="1"/>
</dbReference>
<dbReference type="GO" id="GO:0042781">
    <property type="term" value="F:3'-tRNA processing endoribonuclease activity"/>
    <property type="evidence" value="ECO:0007669"/>
    <property type="project" value="TreeGrafter"/>
</dbReference>
<evidence type="ECO:0000313" key="9">
    <source>
        <dbReference type="EMBL" id="HIT49539.1"/>
    </source>
</evidence>